<dbReference type="Proteomes" id="UP001063166">
    <property type="component" value="Unassembled WGS sequence"/>
</dbReference>
<reference evidence="1" key="1">
    <citation type="submission" date="2022-07" db="EMBL/GenBank/DDBJ databases">
        <title>The genome of Lyophyllum shimeji provides insight into the initial evolution of ectomycorrhizal fungal genome.</title>
        <authorList>
            <person name="Kobayashi Y."/>
            <person name="Shibata T."/>
            <person name="Hirakawa H."/>
            <person name="Shigenobu S."/>
            <person name="Nishiyama T."/>
            <person name="Yamada A."/>
            <person name="Hasebe M."/>
            <person name="Kawaguchi M."/>
        </authorList>
    </citation>
    <scope>NUCLEOTIDE SEQUENCE</scope>
    <source>
        <strain evidence="1">AT787</strain>
    </source>
</reference>
<comment type="caution">
    <text evidence="1">The sequence shown here is derived from an EMBL/GenBank/DDBJ whole genome shotgun (WGS) entry which is preliminary data.</text>
</comment>
<proteinExistence type="predicted"/>
<evidence type="ECO:0000313" key="2">
    <source>
        <dbReference type="Proteomes" id="UP001063166"/>
    </source>
</evidence>
<sequence length="289" mass="31227">MQPATPEDAPTNPSNPALADSTTVASVASILQLFSSIVQHNQQLSAQVPGNPPPLIPPAPPTFPAFISTDTSPAGKSLPSLFPAIETSVLLDIARHEFRPIDLCKLDSRFRNKADVERLDSAAPCVGAFKEYPSLHSLLVPLTTYFAILQAFSASAGDAHATFLIGNSAARYTAHLLELHQHYEWTAVLQYHMQFHLHRRQEMLSGSYAGWAQPDQLLMSQYLFGRMRAAGGASSSRSGSGKSKRDVSAETCFAFNKGSCSTSPCPDGRVHKCRKCGASDHGEKTCKKS</sequence>
<keyword evidence="2" id="KW-1185">Reference proteome</keyword>
<gene>
    <name evidence="1" type="ORF">LshimejAT787_0209650</name>
</gene>
<accession>A0A9P3PG35</accession>
<dbReference type="OrthoDB" id="3051534at2759"/>
<evidence type="ECO:0000313" key="1">
    <source>
        <dbReference type="EMBL" id="GLB35400.1"/>
    </source>
</evidence>
<dbReference type="EMBL" id="BRPK01000002">
    <property type="protein sequence ID" value="GLB35400.1"/>
    <property type="molecule type" value="Genomic_DNA"/>
</dbReference>
<organism evidence="1 2">
    <name type="scientific">Lyophyllum shimeji</name>
    <name type="common">Hon-shimeji</name>
    <name type="synonym">Tricholoma shimeji</name>
    <dbReference type="NCBI Taxonomy" id="47721"/>
    <lineage>
        <taxon>Eukaryota</taxon>
        <taxon>Fungi</taxon>
        <taxon>Dikarya</taxon>
        <taxon>Basidiomycota</taxon>
        <taxon>Agaricomycotina</taxon>
        <taxon>Agaricomycetes</taxon>
        <taxon>Agaricomycetidae</taxon>
        <taxon>Agaricales</taxon>
        <taxon>Tricholomatineae</taxon>
        <taxon>Lyophyllaceae</taxon>
        <taxon>Lyophyllum</taxon>
    </lineage>
</organism>
<name>A0A9P3PG35_LYOSH</name>
<dbReference type="AlphaFoldDB" id="A0A9P3PG35"/>
<protein>
    <submittedName>
        <fullName evidence="1">Uncharacterized protein</fullName>
    </submittedName>
</protein>